<dbReference type="GO" id="GO:0003735">
    <property type="term" value="F:structural constituent of ribosome"/>
    <property type="evidence" value="ECO:0007669"/>
    <property type="project" value="InterPro"/>
</dbReference>
<evidence type="ECO:0000256" key="3">
    <source>
        <dbReference type="ARBA" id="ARBA00022980"/>
    </source>
</evidence>
<sequence length="321" mass="36832">MRKFAVQVPEQVSRLLRSSLISTPPTWYQPALANPPPILPARRSRERPPFSWHGEPLTTGDLSRGPTRLSQLKKETQKQRYKPRVIKYEEDKIRTQFFRDYPFEALRATSLVEMRSIESEHAVKGSEWISLEQRGAYPTVEDLVEFVLNLRQMQGLSLSRAYKQATEEFVKLRARHEMATMAAEIEARHWGAEFPTEPFERFHNKLTENLDTNAPDLANKGKIRSVVKYKKPNRLFWSAQVPEEALPSDEYHAGKNYVHKWRLPAPPVMDTSSDSLLAAIDAKVGSPGLDGGKEKEKVEKEKLHEMDDTSFLHTILGGKKE</sequence>
<comment type="similarity">
    <text evidence="2">Belongs to the mitochondrion-specific ribosomal protein mS23 family.</text>
</comment>
<evidence type="ECO:0000256" key="8">
    <source>
        <dbReference type="SAM" id="MobiDB-lite"/>
    </source>
</evidence>
<keyword evidence="3 9" id="KW-0689">Ribosomal protein</keyword>
<comment type="caution">
    <text evidence="9">The sequence shown here is derived from an EMBL/GenBank/DDBJ whole genome shotgun (WGS) entry which is preliminary data.</text>
</comment>
<reference evidence="9 10" key="1">
    <citation type="submission" date="2016-07" db="EMBL/GenBank/DDBJ databases">
        <title>Pervasive Adenine N6-methylation of Active Genes in Fungi.</title>
        <authorList>
            <consortium name="DOE Joint Genome Institute"/>
            <person name="Mondo S.J."/>
            <person name="Dannebaum R.O."/>
            <person name="Kuo R.C."/>
            <person name="Labutti K."/>
            <person name="Haridas S."/>
            <person name="Kuo A."/>
            <person name="Salamov A."/>
            <person name="Ahrendt S.R."/>
            <person name="Lipzen A."/>
            <person name="Sullivan W."/>
            <person name="Andreopoulos W.B."/>
            <person name="Clum A."/>
            <person name="Lindquist E."/>
            <person name="Daum C."/>
            <person name="Ramamoorthy G.K."/>
            <person name="Gryganskyi A."/>
            <person name="Culley D."/>
            <person name="Magnuson J.K."/>
            <person name="James T.Y."/>
            <person name="O'Malley M.A."/>
            <person name="Stajich J.E."/>
            <person name="Spatafora J.W."/>
            <person name="Visel A."/>
            <person name="Grigoriev I.V."/>
        </authorList>
    </citation>
    <scope>NUCLEOTIDE SEQUENCE [LARGE SCALE GENOMIC DNA]</scope>
    <source>
        <strain evidence="9 10">68-887.2</strain>
    </source>
</reference>
<dbReference type="Pfam" id="PF13741">
    <property type="entry name" value="MRP-S25"/>
    <property type="match status" value="1"/>
</dbReference>
<dbReference type="STRING" id="71784.A0A1Y2B961"/>
<dbReference type="InterPro" id="IPR016939">
    <property type="entry name" value="Ribosomal_mS23_fun"/>
</dbReference>
<dbReference type="OrthoDB" id="5542239at2759"/>
<protein>
    <recommendedName>
        <fullName evidence="6">Small ribosomal subunit protein mS23</fullName>
    </recommendedName>
    <alternativeName>
        <fullName evidence="7">37S ribosomal protein S25, mitochondrial</fullName>
    </alternativeName>
</protein>
<evidence type="ECO:0000256" key="4">
    <source>
        <dbReference type="ARBA" id="ARBA00023128"/>
    </source>
</evidence>
<dbReference type="GO" id="GO:0005763">
    <property type="term" value="C:mitochondrial small ribosomal subunit"/>
    <property type="evidence" value="ECO:0007669"/>
    <property type="project" value="InterPro"/>
</dbReference>
<dbReference type="InParanoid" id="A0A1Y2B961"/>
<evidence type="ECO:0000256" key="6">
    <source>
        <dbReference type="ARBA" id="ARBA00035137"/>
    </source>
</evidence>
<dbReference type="Proteomes" id="UP000193986">
    <property type="component" value="Unassembled WGS sequence"/>
</dbReference>
<evidence type="ECO:0000256" key="5">
    <source>
        <dbReference type="ARBA" id="ARBA00023274"/>
    </source>
</evidence>
<evidence type="ECO:0000313" key="10">
    <source>
        <dbReference type="Proteomes" id="UP000193986"/>
    </source>
</evidence>
<keyword evidence="10" id="KW-1185">Reference proteome</keyword>
<comment type="subcellular location">
    <subcellularLocation>
        <location evidence="1">Mitochondrion</location>
    </subcellularLocation>
</comment>
<dbReference type="EMBL" id="MCFC01000015">
    <property type="protein sequence ID" value="ORY31372.1"/>
    <property type="molecule type" value="Genomic_DNA"/>
</dbReference>
<dbReference type="AlphaFoldDB" id="A0A1Y2B961"/>
<name>A0A1Y2B961_9TREE</name>
<gene>
    <name evidence="9" type="ORF">BCR39DRAFT_526338</name>
</gene>
<dbReference type="PANTHER" id="PTHR37799:SF1">
    <property type="entry name" value="SMALL RIBOSOMAL SUBUNIT PROTEIN MS23"/>
    <property type="match status" value="1"/>
</dbReference>
<feature type="region of interest" description="Disordered" evidence="8">
    <location>
        <begin position="38"/>
        <end position="64"/>
    </location>
</feature>
<proteinExistence type="inferred from homology"/>
<evidence type="ECO:0000256" key="7">
    <source>
        <dbReference type="ARBA" id="ARBA00035421"/>
    </source>
</evidence>
<organism evidence="9 10">
    <name type="scientific">Naematelia encephala</name>
    <dbReference type="NCBI Taxonomy" id="71784"/>
    <lineage>
        <taxon>Eukaryota</taxon>
        <taxon>Fungi</taxon>
        <taxon>Dikarya</taxon>
        <taxon>Basidiomycota</taxon>
        <taxon>Agaricomycotina</taxon>
        <taxon>Tremellomycetes</taxon>
        <taxon>Tremellales</taxon>
        <taxon>Naemateliaceae</taxon>
        <taxon>Naematelia</taxon>
    </lineage>
</organism>
<dbReference type="PANTHER" id="PTHR37799">
    <property type="entry name" value="37S RIBOSOMAL PROTEIN S25, MITOCHONDRIAL"/>
    <property type="match status" value="1"/>
</dbReference>
<accession>A0A1Y2B961</accession>
<keyword evidence="5" id="KW-0687">Ribonucleoprotein</keyword>
<evidence type="ECO:0000256" key="2">
    <source>
        <dbReference type="ARBA" id="ARBA00009864"/>
    </source>
</evidence>
<evidence type="ECO:0000256" key="1">
    <source>
        <dbReference type="ARBA" id="ARBA00004173"/>
    </source>
</evidence>
<evidence type="ECO:0000313" key="9">
    <source>
        <dbReference type="EMBL" id="ORY31372.1"/>
    </source>
</evidence>
<keyword evidence="4" id="KW-0496">Mitochondrion</keyword>
<dbReference type="FunCoup" id="A0A1Y2B961">
    <property type="interactions" value="192"/>
</dbReference>